<reference evidence="1" key="1">
    <citation type="journal article" date="2021" name="bioRxiv">
        <title>Whole Genome Assembly and Annotation of Northern Wild Rice, Zizania palustris L., Supports a Whole Genome Duplication in the Zizania Genus.</title>
        <authorList>
            <person name="Haas M."/>
            <person name="Kono T."/>
            <person name="Macchietto M."/>
            <person name="Millas R."/>
            <person name="McGilp L."/>
            <person name="Shao M."/>
            <person name="Duquette J."/>
            <person name="Hirsch C.N."/>
            <person name="Kimball J."/>
        </authorList>
    </citation>
    <scope>NUCLEOTIDE SEQUENCE</scope>
    <source>
        <tissue evidence="1">Fresh leaf tissue</tissue>
    </source>
</reference>
<organism evidence="1 2">
    <name type="scientific">Zizania palustris</name>
    <name type="common">Northern wild rice</name>
    <dbReference type="NCBI Taxonomy" id="103762"/>
    <lineage>
        <taxon>Eukaryota</taxon>
        <taxon>Viridiplantae</taxon>
        <taxon>Streptophyta</taxon>
        <taxon>Embryophyta</taxon>
        <taxon>Tracheophyta</taxon>
        <taxon>Spermatophyta</taxon>
        <taxon>Magnoliopsida</taxon>
        <taxon>Liliopsida</taxon>
        <taxon>Poales</taxon>
        <taxon>Poaceae</taxon>
        <taxon>BOP clade</taxon>
        <taxon>Oryzoideae</taxon>
        <taxon>Oryzeae</taxon>
        <taxon>Zizaniinae</taxon>
        <taxon>Zizania</taxon>
    </lineage>
</organism>
<dbReference type="EMBL" id="JAAALK010000286">
    <property type="protein sequence ID" value="KAG8061703.1"/>
    <property type="molecule type" value="Genomic_DNA"/>
</dbReference>
<keyword evidence="2" id="KW-1185">Reference proteome</keyword>
<evidence type="ECO:0000313" key="2">
    <source>
        <dbReference type="Proteomes" id="UP000729402"/>
    </source>
</evidence>
<evidence type="ECO:0000313" key="1">
    <source>
        <dbReference type="EMBL" id="KAG8061703.1"/>
    </source>
</evidence>
<accession>A0A8J5SAH5</accession>
<sequence>MPTLRKTYHLDEVALLGFNLVWERGQSIRLDDDFHSIFLAYPSLPSASVLEHTCQLCLNPEGLTTNLQSISFQSTSLKCLASEDFSSRYLHTESLSALPAFD</sequence>
<proteinExistence type="predicted"/>
<comment type="caution">
    <text evidence="1">The sequence shown here is derived from an EMBL/GenBank/DDBJ whole genome shotgun (WGS) entry which is preliminary data.</text>
</comment>
<reference evidence="1" key="2">
    <citation type="submission" date="2021-02" db="EMBL/GenBank/DDBJ databases">
        <authorList>
            <person name="Kimball J.A."/>
            <person name="Haas M.W."/>
            <person name="Macchietto M."/>
            <person name="Kono T."/>
            <person name="Duquette J."/>
            <person name="Shao M."/>
        </authorList>
    </citation>
    <scope>NUCLEOTIDE SEQUENCE</scope>
    <source>
        <tissue evidence="1">Fresh leaf tissue</tissue>
    </source>
</reference>
<gene>
    <name evidence="1" type="ORF">GUJ93_ZPchr0003g16702</name>
</gene>
<protein>
    <submittedName>
        <fullName evidence="1">Uncharacterized protein</fullName>
    </submittedName>
</protein>
<name>A0A8J5SAH5_ZIZPA</name>
<dbReference type="AlphaFoldDB" id="A0A8J5SAH5"/>
<dbReference type="Proteomes" id="UP000729402">
    <property type="component" value="Unassembled WGS sequence"/>
</dbReference>